<dbReference type="PANTHER" id="PTHR11735:SF6">
    <property type="entry name" value="TRNA N6-ADENOSINE THREONYLCARBAMOYLTRANSFERASE, MITOCHONDRIAL"/>
    <property type="match status" value="1"/>
</dbReference>
<feature type="binding site" evidence="8">
    <location>
        <position position="320"/>
    </location>
    <ligand>
        <name>Fe cation</name>
        <dbReference type="ChEBI" id="CHEBI:24875"/>
    </ligand>
</feature>
<dbReference type="GO" id="GO:0002949">
    <property type="term" value="P:tRNA threonylcarbamoyladenosine modification"/>
    <property type="evidence" value="ECO:0007669"/>
    <property type="project" value="UniProtKB-UniRule"/>
</dbReference>
<dbReference type="FunFam" id="3.30.420.40:FF:000012">
    <property type="entry name" value="tRNA N6-adenosine threonylcarbamoyltransferase"/>
    <property type="match status" value="1"/>
</dbReference>
<dbReference type="CDD" id="cd24133">
    <property type="entry name" value="ASKHA_NBD_TsaD_bac"/>
    <property type="match status" value="1"/>
</dbReference>
<evidence type="ECO:0000256" key="5">
    <source>
        <dbReference type="ARBA" id="ARBA00023004"/>
    </source>
</evidence>
<feature type="binding site" evidence="8">
    <location>
        <position position="292"/>
    </location>
    <ligand>
        <name>substrate</name>
    </ligand>
</feature>
<dbReference type="SUPFAM" id="SSF53067">
    <property type="entry name" value="Actin-like ATPase domain"/>
    <property type="match status" value="2"/>
</dbReference>
<feature type="domain" description="Gcp-like" evidence="9">
    <location>
        <begin position="35"/>
        <end position="326"/>
    </location>
</feature>
<evidence type="ECO:0000256" key="1">
    <source>
        <dbReference type="ARBA" id="ARBA00022490"/>
    </source>
</evidence>
<dbReference type="AlphaFoldDB" id="A0A533QAF9"/>
<dbReference type="InterPro" id="IPR022450">
    <property type="entry name" value="TsaD"/>
</dbReference>
<feature type="binding site" evidence="8">
    <location>
        <position position="123"/>
    </location>
    <ligand>
        <name>Fe cation</name>
        <dbReference type="ChEBI" id="CHEBI:24875"/>
    </ligand>
</feature>
<dbReference type="NCBIfam" id="TIGR00329">
    <property type="entry name" value="gcp_kae1"/>
    <property type="match status" value="1"/>
</dbReference>
<dbReference type="InterPro" id="IPR017860">
    <property type="entry name" value="Peptidase_M22_CS"/>
</dbReference>
<feature type="binding site" evidence="8">
    <location>
        <position position="127"/>
    </location>
    <ligand>
        <name>Fe cation</name>
        <dbReference type="ChEBI" id="CHEBI:24875"/>
    </ligand>
</feature>
<evidence type="ECO:0000256" key="3">
    <source>
        <dbReference type="ARBA" id="ARBA00022694"/>
    </source>
</evidence>
<feature type="binding site" evidence="8">
    <location>
        <position position="196"/>
    </location>
    <ligand>
        <name>substrate</name>
    </ligand>
</feature>
<evidence type="ECO:0000256" key="2">
    <source>
        <dbReference type="ARBA" id="ARBA00022679"/>
    </source>
</evidence>
<evidence type="ECO:0000256" key="4">
    <source>
        <dbReference type="ARBA" id="ARBA00022723"/>
    </source>
</evidence>
<keyword evidence="3 8" id="KW-0819">tRNA processing</keyword>
<evidence type="ECO:0000256" key="8">
    <source>
        <dbReference type="HAMAP-Rule" id="MF_01445"/>
    </source>
</evidence>
<dbReference type="PROSITE" id="PS01016">
    <property type="entry name" value="GLYCOPROTEASE"/>
    <property type="match status" value="1"/>
</dbReference>
<comment type="subcellular location">
    <subcellularLocation>
        <location evidence="8">Cytoplasm</location>
    </subcellularLocation>
</comment>
<evidence type="ECO:0000256" key="7">
    <source>
        <dbReference type="ARBA" id="ARBA00048117"/>
    </source>
</evidence>
<dbReference type="HAMAP" id="MF_01445">
    <property type="entry name" value="TsaD"/>
    <property type="match status" value="1"/>
</dbReference>
<dbReference type="EC" id="2.3.1.234" evidence="8"/>
<accession>A0A533QAF9</accession>
<evidence type="ECO:0000313" key="11">
    <source>
        <dbReference type="Proteomes" id="UP000319783"/>
    </source>
</evidence>
<comment type="function">
    <text evidence="8">Required for the formation of a threonylcarbamoyl group on adenosine at position 37 (t(6)A37) in tRNAs that read codons beginning with adenine. Is involved in the transfer of the threonylcarbamoyl moiety of threonylcarbamoyl-AMP (TC-AMP) to the N6 group of A37, together with TsaE and TsaB. TsaD likely plays a direct catalytic role in this reaction.</text>
</comment>
<keyword evidence="1 8" id="KW-0963">Cytoplasm</keyword>
<protein>
    <recommendedName>
        <fullName evidence="8">tRNA N6-adenosine threonylcarbamoyltransferase</fullName>
        <ecNumber evidence="8">2.3.1.234</ecNumber>
    </recommendedName>
    <alternativeName>
        <fullName evidence="8">N6-L-threonylcarbamoyladenine synthase</fullName>
        <shortName evidence="8">t(6)A synthase</shortName>
    </alternativeName>
    <alternativeName>
        <fullName evidence="8">t(6)A37 threonylcarbamoyladenosine biosynthesis protein TsaD</fullName>
    </alternativeName>
    <alternativeName>
        <fullName evidence="8">tRNA threonylcarbamoyladenosine biosynthesis protein TsaD</fullName>
    </alternativeName>
</protein>
<dbReference type="Pfam" id="PF00814">
    <property type="entry name" value="TsaD"/>
    <property type="match status" value="1"/>
</dbReference>
<feature type="binding site" evidence="8">
    <location>
        <position position="179"/>
    </location>
    <ligand>
        <name>substrate</name>
    </ligand>
</feature>
<dbReference type="EMBL" id="SULG01000039">
    <property type="protein sequence ID" value="TLD41685.1"/>
    <property type="molecule type" value="Genomic_DNA"/>
</dbReference>
<feature type="binding site" evidence="8">
    <location>
        <begin position="146"/>
        <end position="150"/>
    </location>
    <ligand>
        <name>substrate</name>
    </ligand>
</feature>
<name>A0A533QAF9_9BACT</name>
<dbReference type="GO" id="GO:0005737">
    <property type="term" value="C:cytoplasm"/>
    <property type="evidence" value="ECO:0007669"/>
    <property type="project" value="UniProtKB-SubCell"/>
</dbReference>
<evidence type="ECO:0000259" key="9">
    <source>
        <dbReference type="Pfam" id="PF00814"/>
    </source>
</evidence>
<comment type="similarity">
    <text evidence="8">Belongs to the KAE1 / TsaD family.</text>
</comment>
<dbReference type="GO" id="GO:0005506">
    <property type="term" value="F:iron ion binding"/>
    <property type="evidence" value="ECO:0007669"/>
    <property type="project" value="UniProtKB-UniRule"/>
</dbReference>
<dbReference type="FunFam" id="3.30.420.40:FF:000040">
    <property type="entry name" value="tRNA N6-adenosine threonylcarbamoyltransferase"/>
    <property type="match status" value="1"/>
</dbReference>
<proteinExistence type="inferred from homology"/>
<comment type="caution">
    <text evidence="10">The sequence shown here is derived from an EMBL/GenBank/DDBJ whole genome shotgun (WGS) entry which is preliminary data.</text>
</comment>
<dbReference type="PRINTS" id="PR00789">
    <property type="entry name" value="OSIALOPTASE"/>
</dbReference>
<comment type="catalytic activity">
    <reaction evidence="7 8">
        <text>L-threonylcarbamoyladenylate + adenosine(37) in tRNA = N(6)-L-threonylcarbamoyladenosine(37) in tRNA + AMP + H(+)</text>
        <dbReference type="Rhea" id="RHEA:37059"/>
        <dbReference type="Rhea" id="RHEA-COMP:10162"/>
        <dbReference type="Rhea" id="RHEA-COMP:10163"/>
        <dbReference type="ChEBI" id="CHEBI:15378"/>
        <dbReference type="ChEBI" id="CHEBI:73682"/>
        <dbReference type="ChEBI" id="CHEBI:74411"/>
        <dbReference type="ChEBI" id="CHEBI:74418"/>
        <dbReference type="ChEBI" id="CHEBI:456215"/>
        <dbReference type="EC" id="2.3.1.234"/>
    </reaction>
</comment>
<dbReference type="PANTHER" id="PTHR11735">
    <property type="entry name" value="TRNA N6-ADENOSINE THREONYLCARBAMOYLTRANSFERASE"/>
    <property type="match status" value="1"/>
</dbReference>
<dbReference type="GO" id="GO:0061711">
    <property type="term" value="F:tRNA N(6)-L-threonylcarbamoyladenine synthase activity"/>
    <property type="evidence" value="ECO:0007669"/>
    <property type="project" value="UniProtKB-EC"/>
</dbReference>
<dbReference type="InterPro" id="IPR043129">
    <property type="entry name" value="ATPase_NBD"/>
</dbReference>
<keyword evidence="6 8" id="KW-0012">Acyltransferase</keyword>
<reference evidence="10 11" key="1">
    <citation type="submission" date="2019-04" db="EMBL/GenBank/DDBJ databases">
        <title>Genome of a novel bacterium Candidatus Jettenia ecosi reconstructed from metagenome of an anammox bioreactor.</title>
        <authorList>
            <person name="Mardanov A.V."/>
            <person name="Beletsky A.V."/>
            <person name="Ravin N.V."/>
            <person name="Botchkova E.A."/>
            <person name="Litti Y.V."/>
            <person name="Nozhevnikova A.N."/>
        </authorList>
    </citation>
    <scope>NUCLEOTIDE SEQUENCE [LARGE SCALE GENOMIC DNA]</scope>
    <source>
        <strain evidence="10">J2</strain>
    </source>
</reference>
<dbReference type="Gene3D" id="3.30.420.40">
    <property type="match status" value="2"/>
</dbReference>
<dbReference type="Proteomes" id="UP000319783">
    <property type="component" value="Unassembled WGS sequence"/>
</dbReference>
<evidence type="ECO:0000256" key="6">
    <source>
        <dbReference type="ARBA" id="ARBA00023315"/>
    </source>
</evidence>
<dbReference type="NCBIfam" id="TIGR03723">
    <property type="entry name" value="T6A_TsaD_YgjD"/>
    <property type="match status" value="1"/>
</dbReference>
<gene>
    <name evidence="8" type="primary">tsaD</name>
    <name evidence="10" type="ORF">JETT_2046</name>
</gene>
<keyword evidence="5 8" id="KW-0408">Iron</keyword>
<keyword evidence="4 8" id="KW-0479">Metal-binding</keyword>
<dbReference type="InterPro" id="IPR017861">
    <property type="entry name" value="KAE1/TsaD"/>
</dbReference>
<comment type="cofactor">
    <cofactor evidence="8">
        <name>Fe(2+)</name>
        <dbReference type="ChEBI" id="CHEBI:29033"/>
    </cofactor>
    <text evidence="8">Binds 1 Fe(2+) ion per subunit.</text>
</comment>
<dbReference type="InterPro" id="IPR000905">
    <property type="entry name" value="Gcp-like_dom"/>
</dbReference>
<keyword evidence="2 8" id="KW-0808">Transferase</keyword>
<sequence length="347" mass="37361">MIRQELFLLFLCMLILGIETSCDETSASIVKDGNEILSNIILSQDVLHRQFGGVVPEIACRAHLESVISIINNAVVDAKAQLAEIDAIAVVNTPGLIGALLIGVTSAKTLCMALDIPLIAINHLHSHIYANNLEHEDIQYPTISLVVSGGHTTLFLSESETKHIPLGGTIDDAAGEAFDKVSKILGLGYPGGPVIDKLAKQGYRSAIAFPRSYLEKDSLDFSFSGLKTAVLYYYRGQDSKASQSKPRSNQEIADIAASFQEAVIDVLIDKTVQASHMYNVQGILVGGGVAANSRLRQRLKEKSEETGIPVYYPSARLCTDNAAMVAGLAYKKYLEGSIADLTLEAIP</sequence>
<evidence type="ECO:0000313" key="10">
    <source>
        <dbReference type="EMBL" id="TLD41685.1"/>
    </source>
</evidence>
<organism evidence="10 11">
    <name type="scientific">Candidatus Jettenia ecosi</name>
    <dbReference type="NCBI Taxonomy" id="2494326"/>
    <lineage>
        <taxon>Bacteria</taxon>
        <taxon>Pseudomonadati</taxon>
        <taxon>Planctomycetota</taxon>
        <taxon>Candidatus Brocadiia</taxon>
        <taxon>Candidatus Brocadiales</taxon>
        <taxon>Candidatus Brocadiaceae</taxon>
        <taxon>Candidatus Jettenia</taxon>
    </lineage>
</organism>
<feature type="binding site" evidence="8">
    <location>
        <position position="192"/>
    </location>
    <ligand>
        <name>substrate</name>
    </ligand>
</feature>